<accession>A0A6J4KR71</accession>
<feature type="transmembrane region" description="Helical" evidence="1">
    <location>
        <begin position="62"/>
        <end position="87"/>
    </location>
</feature>
<name>A0A6J4KR71_9SPHI</name>
<dbReference type="EMBL" id="CADCTQ010000527">
    <property type="protein sequence ID" value="CAA9312761.1"/>
    <property type="molecule type" value="Genomic_DNA"/>
</dbReference>
<gene>
    <name evidence="2" type="ORF">AVDCRST_MAG56-6373</name>
</gene>
<proteinExistence type="predicted"/>
<evidence type="ECO:0000313" key="2">
    <source>
        <dbReference type="EMBL" id="CAA9312761.1"/>
    </source>
</evidence>
<organism evidence="2">
    <name type="scientific">uncultured Cytophagales bacterium</name>
    <dbReference type="NCBI Taxonomy" id="158755"/>
    <lineage>
        <taxon>Bacteria</taxon>
        <taxon>Pseudomonadati</taxon>
        <taxon>Bacteroidota</taxon>
        <taxon>Sphingobacteriia</taxon>
        <taxon>Sphingobacteriales</taxon>
        <taxon>environmental samples</taxon>
    </lineage>
</organism>
<keyword evidence="1" id="KW-0472">Membrane</keyword>
<sequence length="117" mass="12971">MKTLISLEETGKLVVAYLGSLYIGYAWWVFPAWLLVPDLSMLGYLVNPRVGAWLYNFFHHQALAIAVGLAGVFGGALPLQLAGLVLFGHSAMDRAFGYGLKYEDDFKHTHLGWIGKK</sequence>
<protein>
    <recommendedName>
        <fullName evidence="3">DUF4260 domain-containing protein</fullName>
    </recommendedName>
</protein>
<keyword evidence="1" id="KW-0812">Transmembrane</keyword>
<reference evidence="2" key="1">
    <citation type="submission" date="2020-02" db="EMBL/GenBank/DDBJ databases">
        <authorList>
            <person name="Meier V. D."/>
        </authorList>
    </citation>
    <scope>NUCLEOTIDE SEQUENCE</scope>
    <source>
        <strain evidence="2">AVDCRST_MAG56</strain>
    </source>
</reference>
<dbReference type="Pfam" id="PF14079">
    <property type="entry name" value="DUF4260"/>
    <property type="match status" value="1"/>
</dbReference>
<keyword evidence="1" id="KW-1133">Transmembrane helix</keyword>
<evidence type="ECO:0000256" key="1">
    <source>
        <dbReference type="SAM" id="Phobius"/>
    </source>
</evidence>
<evidence type="ECO:0008006" key="3">
    <source>
        <dbReference type="Google" id="ProtNLM"/>
    </source>
</evidence>
<feature type="transmembrane region" description="Helical" evidence="1">
    <location>
        <begin position="12"/>
        <end position="36"/>
    </location>
</feature>
<dbReference type="InterPro" id="IPR025356">
    <property type="entry name" value="DUF4260"/>
</dbReference>
<dbReference type="AlphaFoldDB" id="A0A6J4KR71"/>